<sequence>MPPVFVVPFAAPEPDSVPSPEPDVVLPACAPAEFEPPFDCEPPLAGEEDVDEEPLEDESFAESSLPQAVSKRAPVTPRAARAVLRVYFMVFPLR</sequence>
<proteinExistence type="predicted"/>
<name>A0ABV6TEX0_9ACTN</name>
<keyword evidence="3" id="KW-1185">Reference proteome</keyword>
<gene>
    <name evidence="2" type="ORF">ACFH04_08560</name>
</gene>
<protein>
    <submittedName>
        <fullName evidence="2">Uncharacterized protein</fullName>
    </submittedName>
</protein>
<comment type="caution">
    <text evidence="2">The sequence shown here is derived from an EMBL/GenBank/DDBJ whole genome shotgun (WGS) entry which is preliminary data.</text>
</comment>
<evidence type="ECO:0000256" key="1">
    <source>
        <dbReference type="SAM" id="MobiDB-lite"/>
    </source>
</evidence>
<evidence type="ECO:0000313" key="3">
    <source>
        <dbReference type="Proteomes" id="UP001589887"/>
    </source>
</evidence>
<dbReference type="Proteomes" id="UP001589887">
    <property type="component" value="Unassembled WGS sequence"/>
</dbReference>
<accession>A0ABV6TEX0</accession>
<dbReference type="EMBL" id="JBHMQV010000009">
    <property type="protein sequence ID" value="MFC0843766.1"/>
    <property type="molecule type" value="Genomic_DNA"/>
</dbReference>
<reference evidence="2 3" key="1">
    <citation type="submission" date="2024-09" db="EMBL/GenBank/DDBJ databases">
        <authorList>
            <person name="Sun Q."/>
            <person name="Mori K."/>
        </authorList>
    </citation>
    <scope>NUCLEOTIDE SEQUENCE [LARGE SCALE GENOMIC DNA]</scope>
    <source>
        <strain evidence="2 3">JCM 4557</strain>
    </source>
</reference>
<organism evidence="2 3">
    <name type="scientific">Streptomyces noboritoensis</name>
    <dbReference type="NCBI Taxonomy" id="67337"/>
    <lineage>
        <taxon>Bacteria</taxon>
        <taxon>Bacillati</taxon>
        <taxon>Actinomycetota</taxon>
        <taxon>Actinomycetes</taxon>
        <taxon>Kitasatosporales</taxon>
        <taxon>Streptomycetaceae</taxon>
        <taxon>Streptomyces</taxon>
    </lineage>
</organism>
<feature type="compositionally biased region" description="Acidic residues" evidence="1">
    <location>
        <begin position="46"/>
        <end position="60"/>
    </location>
</feature>
<feature type="region of interest" description="Disordered" evidence="1">
    <location>
        <begin position="37"/>
        <end position="74"/>
    </location>
</feature>
<evidence type="ECO:0000313" key="2">
    <source>
        <dbReference type="EMBL" id="MFC0843766.1"/>
    </source>
</evidence>
<dbReference type="RefSeq" id="WP_394317484.1">
    <property type="nucleotide sequence ID" value="NZ_JBHMQV010000009.1"/>
</dbReference>